<dbReference type="AlphaFoldDB" id="A0A5N7MCQ1"/>
<dbReference type="CDD" id="cd00085">
    <property type="entry name" value="HNHc"/>
    <property type="match status" value="1"/>
</dbReference>
<keyword evidence="4" id="KW-1185">Reference proteome</keyword>
<feature type="region of interest" description="Disordered" evidence="1">
    <location>
        <begin position="118"/>
        <end position="137"/>
    </location>
</feature>
<evidence type="ECO:0000259" key="2">
    <source>
        <dbReference type="Pfam" id="PF01844"/>
    </source>
</evidence>
<evidence type="ECO:0000256" key="1">
    <source>
        <dbReference type="SAM" id="MobiDB-lite"/>
    </source>
</evidence>
<feature type="domain" description="HNH" evidence="2">
    <location>
        <begin position="173"/>
        <end position="227"/>
    </location>
</feature>
<dbReference type="GO" id="GO:0003676">
    <property type="term" value="F:nucleic acid binding"/>
    <property type="evidence" value="ECO:0007669"/>
    <property type="project" value="InterPro"/>
</dbReference>
<protein>
    <submittedName>
        <fullName evidence="3">HNH endonuclease</fullName>
    </submittedName>
</protein>
<organism evidence="3 4">
    <name type="scientific">Microvirga tunisiensis</name>
    <dbReference type="NCBI Taxonomy" id="2108360"/>
    <lineage>
        <taxon>Bacteria</taxon>
        <taxon>Pseudomonadati</taxon>
        <taxon>Pseudomonadota</taxon>
        <taxon>Alphaproteobacteria</taxon>
        <taxon>Hyphomicrobiales</taxon>
        <taxon>Methylobacteriaceae</taxon>
        <taxon>Microvirga</taxon>
    </lineage>
</organism>
<gene>
    <name evidence="3" type="ORF">FS320_05110</name>
</gene>
<dbReference type="EMBL" id="VOSK01000009">
    <property type="protein sequence ID" value="MPR24625.1"/>
    <property type="molecule type" value="Genomic_DNA"/>
</dbReference>
<dbReference type="GO" id="GO:0004519">
    <property type="term" value="F:endonuclease activity"/>
    <property type="evidence" value="ECO:0007669"/>
    <property type="project" value="UniProtKB-KW"/>
</dbReference>
<proteinExistence type="predicted"/>
<dbReference type="InterPro" id="IPR002711">
    <property type="entry name" value="HNH"/>
</dbReference>
<dbReference type="Proteomes" id="UP000403266">
    <property type="component" value="Unassembled WGS sequence"/>
</dbReference>
<keyword evidence="3" id="KW-0378">Hydrolase</keyword>
<sequence>MDQPRRNPSWSRDELILALDLYMRNPSSPPGKSSDEVLSLSSLLNTLGRLNAGHGQEYRNPNGVYMKMMNFRRFDPLFTAAGKVGLTRGGREEEAVWHEFAHDQERLAQVAQAIRTAAESNMEGASQTSGDGDGAEAEEGRILTRLHRFRERRPELVAQKKASVLAASGRLSCEVCNFDFEEKYGERGRGFIEAHHLKPLHTLSEATKTSLGDLALLCANCHRMIHSAQPWLSPDELRQILRND</sequence>
<dbReference type="InterPro" id="IPR003615">
    <property type="entry name" value="HNH_nuc"/>
</dbReference>
<accession>A0A5N7MCQ1</accession>
<comment type="caution">
    <text evidence="3">The sequence shown here is derived from an EMBL/GenBank/DDBJ whole genome shotgun (WGS) entry which is preliminary data.</text>
</comment>
<evidence type="ECO:0000313" key="3">
    <source>
        <dbReference type="EMBL" id="MPR24625.1"/>
    </source>
</evidence>
<evidence type="ECO:0000313" key="4">
    <source>
        <dbReference type="Proteomes" id="UP000403266"/>
    </source>
</evidence>
<dbReference type="OrthoDB" id="9788621at2"/>
<dbReference type="Pfam" id="PF01844">
    <property type="entry name" value="HNH"/>
    <property type="match status" value="1"/>
</dbReference>
<dbReference type="GO" id="GO:0008270">
    <property type="term" value="F:zinc ion binding"/>
    <property type="evidence" value="ECO:0007669"/>
    <property type="project" value="InterPro"/>
</dbReference>
<reference evidence="3 4" key="1">
    <citation type="journal article" date="2019" name="Syst. Appl. Microbiol.">
        <title>Microvirga tunisiensis sp. nov., a root nodule symbiotic bacterium isolated from Lupinus micranthus and L. luteus grown in Northern Tunisia.</title>
        <authorList>
            <person name="Msaddak A."/>
            <person name="Rejili M."/>
            <person name="Duran D."/>
            <person name="Mars M."/>
            <person name="Palacios J.M."/>
            <person name="Ruiz-Argueso T."/>
            <person name="Rey L."/>
            <person name="Imperial J."/>
        </authorList>
    </citation>
    <scope>NUCLEOTIDE SEQUENCE [LARGE SCALE GENOMIC DNA]</scope>
    <source>
        <strain evidence="3 4">Lmie10</strain>
    </source>
</reference>
<keyword evidence="3" id="KW-0255">Endonuclease</keyword>
<name>A0A5N7MCQ1_9HYPH</name>
<keyword evidence="3" id="KW-0540">Nuclease</keyword>